<reference evidence="1" key="1">
    <citation type="journal article" date="2015" name="Front. Microbiol.">
        <title>Combining genomic sequencing methods to explore viral diversity and reveal potential virus-host interactions.</title>
        <authorList>
            <person name="Chow C.E."/>
            <person name="Winget D.M."/>
            <person name="White R.A.III."/>
            <person name="Hallam S.J."/>
            <person name="Suttle C.A."/>
        </authorList>
    </citation>
    <scope>NUCLEOTIDE SEQUENCE</scope>
    <source>
        <strain evidence="1">Oxic3_4</strain>
    </source>
</reference>
<dbReference type="Pfam" id="PF25675">
    <property type="entry name" value="Phage_nozzle"/>
    <property type="match status" value="2"/>
</dbReference>
<reference evidence="1" key="2">
    <citation type="submission" date="2015-03" db="EMBL/GenBank/DDBJ databases">
        <authorList>
            <person name="Chow C.-E.T."/>
            <person name="Winget D.M."/>
            <person name="White R.A.III."/>
            <person name="Hallam S.J."/>
            <person name="Suttle C.A."/>
        </authorList>
    </citation>
    <scope>NUCLEOTIDE SEQUENCE</scope>
    <source>
        <strain evidence="1">Oxic3_4</strain>
    </source>
</reference>
<sequence>MAAVSQTIPTLLGGVSQQPDPIKLPGQVREADNVLLDPTFGCVKRPPTYLVAEMATNIPKDARWFPIFRDQSERYVAVTYRESGTTHIRCFEGDSGIERTVNILGDSQRYLDVAPENLEFLTINDYTLVCNTKMRVSMSRAASNTLKQEALVVVNQVGYNTTYTIDFLKDGQGLVQEKVYRAQEIEVSPGSFEIEDGDGACPLVGSQDFLEDNGSRKNLGFNLQVNCNPVQVTEIEKGATFPTGVELRTNSSAYAVNRFFYSETGGTIPVEGSYVYVDVSIPTKAGNINLRCEGRVSLFEGPTSTDRYVSMSSVTVTSYTSNGDRPWSTFNFLYGGIAWRVSGIDRGPDIPQYSYKSSYSASVTLQNGGEGWTVGSGVTVSLNGRDYRIKVTRTSIGYNFASEDQVDYTTSADATSGPLDVGEITGALVAQIKALDNYDATPIGNVIYIERTDSGKVFNIAARGGSTNKAMYALKGNVNDISQLPGQGVNGVLFKVSNSQDSEADDYYVKFETAEGDIPGQGSWVETVKPGISTEFNGSTMPHVLIRQSDGTFQFRELSADYDEVNSYAAREVGDEDTNPQPTFVGKAISGMTFHMNRLGFLSGDTIVMSQPGDYFNFFVGSAIAISDADPIDMAATSTRPANLKSAVSTPKGLLIFSTDAQFRMSAQDVAFGPQTVKVDEISNYSNVTGVRPMEVGTSIFFNSDSTTFSKVFEMSIDSVDNRPQVAENTRTIPEYIPSGLKWGASSANNSIVMYGDNTGDVYVFKYWNQGNERSLAGWTRWRFASDIHLTSFYDDVAYIVSYNNTRQSWVLSKMNLLDDPITATISMDDRRFEPRLDNYVSDAAVTEVIEGDYTKFYLQPGQYAGQETAVLQFNEASSSFYLTPPIESDGGGEFIKILTRNLRNADAYNLGMVYTMLVELPQIYMKKDKNVDRVFPPMVTNVNLELYLSGNYTVGLQRLGYEDNIQLVEAKVSDVYILGSSSLINTATKQVGVYCRGDMSNIYLTSVDPMPAGITGYTWEGHYNNRGISRIT</sequence>
<protein>
    <submittedName>
        <fullName evidence="1">DNA polymerase</fullName>
    </submittedName>
</protein>
<name>A0A0F7LB49_9VIRU</name>
<proteinExistence type="predicted"/>
<dbReference type="EMBL" id="KR029610">
    <property type="protein sequence ID" value="AKH48808.1"/>
    <property type="molecule type" value="Genomic_DNA"/>
</dbReference>
<evidence type="ECO:0000313" key="1">
    <source>
        <dbReference type="EMBL" id="AKH48808.1"/>
    </source>
</evidence>
<dbReference type="InterPro" id="IPR058003">
    <property type="entry name" value="Phage_gp12"/>
</dbReference>
<organism evidence="1">
    <name type="scientific">uncultured marine virus</name>
    <dbReference type="NCBI Taxonomy" id="186617"/>
    <lineage>
        <taxon>Viruses</taxon>
        <taxon>environmental samples</taxon>
    </lineage>
</organism>
<accession>A0A0F7LB49</accession>